<evidence type="ECO:0000313" key="5">
    <source>
        <dbReference type="EMBL" id="OGI88068.1"/>
    </source>
</evidence>
<dbReference type="GO" id="GO:0022625">
    <property type="term" value="C:cytosolic large ribosomal subunit"/>
    <property type="evidence" value="ECO:0007669"/>
    <property type="project" value="TreeGrafter"/>
</dbReference>
<dbReference type="PRINTS" id="PR00061">
    <property type="entry name" value="RIBOSOMALL19"/>
</dbReference>
<accession>A0A1F6X1S2</accession>
<dbReference type="SUPFAM" id="SSF50104">
    <property type="entry name" value="Translation proteins SH3-like domain"/>
    <property type="match status" value="1"/>
</dbReference>
<dbReference type="PANTHER" id="PTHR15680">
    <property type="entry name" value="RIBOSOMAL PROTEIN L19"/>
    <property type="match status" value="1"/>
</dbReference>
<dbReference type="NCBIfam" id="TIGR01024">
    <property type="entry name" value="rplS_bact"/>
    <property type="match status" value="1"/>
</dbReference>
<dbReference type="InterPro" id="IPR001857">
    <property type="entry name" value="Ribosomal_bL19"/>
</dbReference>
<dbReference type="EMBL" id="MFUP01000006">
    <property type="protein sequence ID" value="OGI88068.1"/>
    <property type="molecule type" value="Genomic_DNA"/>
</dbReference>
<protein>
    <recommendedName>
        <fullName evidence="4">50S ribosomal protein L19</fullName>
    </recommendedName>
</protein>
<reference evidence="5 6" key="1">
    <citation type="journal article" date="2016" name="Nat. Commun.">
        <title>Thousands of microbial genomes shed light on interconnected biogeochemical processes in an aquifer system.</title>
        <authorList>
            <person name="Anantharaman K."/>
            <person name="Brown C.T."/>
            <person name="Hug L.A."/>
            <person name="Sharon I."/>
            <person name="Castelle C.J."/>
            <person name="Probst A.J."/>
            <person name="Thomas B.C."/>
            <person name="Singh A."/>
            <person name="Wilkins M.J."/>
            <person name="Karaoz U."/>
            <person name="Brodie E.L."/>
            <person name="Williams K.H."/>
            <person name="Hubbard S.S."/>
            <person name="Banfield J.F."/>
        </authorList>
    </citation>
    <scope>NUCLEOTIDE SEQUENCE [LARGE SCALE GENOMIC DNA]</scope>
</reference>
<evidence type="ECO:0000313" key="6">
    <source>
        <dbReference type="Proteomes" id="UP000185809"/>
    </source>
</evidence>
<dbReference type="Gene3D" id="2.30.30.790">
    <property type="match status" value="1"/>
</dbReference>
<dbReference type="PROSITE" id="PS01015">
    <property type="entry name" value="RIBOSOMAL_L19"/>
    <property type="match status" value="1"/>
</dbReference>
<dbReference type="InterPro" id="IPR018257">
    <property type="entry name" value="Ribosomal_bL19_CS"/>
</dbReference>
<dbReference type="Proteomes" id="UP000185809">
    <property type="component" value="Unassembled WGS sequence"/>
</dbReference>
<dbReference type="Pfam" id="PF01245">
    <property type="entry name" value="Ribosomal_L19"/>
    <property type="match status" value="1"/>
</dbReference>
<gene>
    <name evidence="5" type="ORF">A2995_01830</name>
</gene>
<evidence type="ECO:0000256" key="4">
    <source>
        <dbReference type="RuleBase" id="RU000559"/>
    </source>
</evidence>
<organism evidence="5 6">
    <name type="scientific">Candidatus Nomurabacteria bacterium RIFCSPLOWO2_01_FULL_33_24</name>
    <dbReference type="NCBI Taxonomy" id="1801765"/>
    <lineage>
        <taxon>Bacteria</taxon>
        <taxon>Candidatus Nomuraibacteriota</taxon>
    </lineage>
</organism>
<comment type="function">
    <text evidence="4">This protein is located at the 30S-50S ribosomal subunit interface and may play a role in the structure and function of the aminoacyl-tRNA binding site.</text>
</comment>
<comment type="caution">
    <text evidence="5">The sequence shown here is derived from an EMBL/GenBank/DDBJ whole genome shotgun (WGS) entry which is preliminary data.</text>
</comment>
<dbReference type="GO" id="GO:0003735">
    <property type="term" value="F:structural constituent of ribosome"/>
    <property type="evidence" value="ECO:0007669"/>
    <property type="project" value="InterPro"/>
</dbReference>
<comment type="similarity">
    <text evidence="1 4">Belongs to the bacterial ribosomal protein bL19 family.</text>
</comment>
<sequence>MKTTTIKFSPVDIEKRKKLDIRSGDTIKVWSKIEEKGKTRLQAFEGLVLARKHGTESGATFTVRRIASGIGVEKVFPLYSPMIDKVEIVKRAKTRRSKLYYIREKAAKEIRKKMRSLAFSSQEIESEIGEPKNDDKLIDQEEAKIENKEKTLSETENLEVAK</sequence>
<keyword evidence="2 5" id="KW-0689">Ribosomal protein</keyword>
<evidence type="ECO:0000256" key="3">
    <source>
        <dbReference type="ARBA" id="ARBA00023274"/>
    </source>
</evidence>
<dbReference type="InterPro" id="IPR008991">
    <property type="entry name" value="Translation_prot_SH3-like_sf"/>
</dbReference>
<keyword evidence="3 4" id="KW-0687">Ribonucleoprotein</keyword>
<proteinExistence type="inferred from homology"/>
<dbReference type="GO" id="GO:0006412">
    <property type="term" value="P:translation"/>
    <property type="evidence" value="ECO:0007669"/>
    <property type="project" value="InterPro"/>
</dbReference>
<dbReference type="InterPro" id="IPR038657">
    <property type="entry name" value="Ribosomal_bL19_sf"/>
</dbReference>
<name>A0A1F6X1S2_9BACT</name>
<dbReference type="AlphaFoldDB" id="A0A1F6X1S2"/>
<dbReference type="PANTHER" id="PTHR15680:SF9">
    <property type="entry name" value="LARGE RIBOSOMAL SUBUNIT PROTEIN BL19M"/>
    <property type="match status" value="1"/>
</dbReference>
<evidence type="ECO:0000256" key="2">
    <source>
        <dbReference type="ARBA" id="ARBA00022980"/>
    </source>
</evidence>
<evidence type="ECO:0000256" key="1">
    <source>
        <dbReference type="ARBA" id="ARBA00005781"/>
    </source>
</evidence>